<organism evidence="9 10">
    <name type="scientific">Sodaliphilus pleomorphus</name>
    <dbReference type="NCBI Taxonomy" id="2606626"/>
    <lineage>
        <taxon>Bacteria</taxon>
        <taxon>Pseudomonadati</taxon>
        <taxon>Bacteroidota</taxon>
        <taxon>Bacteroidia</taxon>
        <taxon>Bacteroidales</taxon>
        <taxon>Muribaculaceae</taxon>
        <taxon>Sodaliphilus</taxon>
    </lineage>
</organism>
<dbReference type="FunFam" id="3.30.1510.10:FF:000001">
    <property type="entry name" value="Formate--tetrahydrofolate ligase"/>
    <property type="match status" value="1"/>
</dbReference>
<evidence type="ECO:0000256" key="3">
    <source>
        <dbReference type="ARBA" id="ARBA00022598"/>
    </source>
</evidence>
<evidence type="ECO:0000313" key="9">
    <source>
        <dbReference type="EMBL" id="MSS16401.1"/>
    </source>
</evidence>
<dbReference type="GO" id="GO:0035999">
    <property type="term" value="P:tetrahydrofolate interconversion"/>
    <property type="evidence" value="ECO:0007669"/>
    <property type="project" value="UniProtKB-UniRule"/>
</dbReference>
<dbReference type="PROSITE" id="PS00722">
    <property type="entry name" value="FTHFS_2"/>
    <property type="match status" value="1"/>
</dbReference>
<dbReference type="CDD" id="cd00477">
    <property type="entry name" value="FTHFS"/>
    <property type="match status" value="1"/>
</dbReference>
<dbReference type="GO" id="GO:0004329">
    <property type="term" value="F:formate-tetrahydrofolate ligase activity"/>
    <property type="evidence" value="ECO:0007669"/>
    <property type="project" value="UniProtKB-UniRule"/>
</dbReference>
<comment type="pathway">
    <text evidence="1 8">One-carbon metabolism; tetrahydrofolate interconversion.</text>
</comment>
<dbReference type="Gene3D" id="3.30.1510.10">
    <property type="entry name" value="Domain 2, N(10)-formyltetrahydrofolate synthetase"/>
    <property type="match status" value="1"/>
</dbReference>
<dbReference type="InterPro" id="IPR027417">
    <property type="entry name" value="P-loop_NTPase"/>
</dbReference>
<keyword evidence="4 8" id="KW-0547">Nucleotide-binding</keyword>
<evidence type="ECO:0000256" key="4">
    <source>
        <dbReference type="ARBA" id="ARBA00022741"/>
    </source>
</evidence>
<dbReference type="Pfam" id="PF01268">
    <property type="entry name" value="FTHFS"/>
    <property type="match status" value="1"/>
</dbReference>
<protein>
    <recommendedName>
        <fullName evidence="8">Formate--tetrahydrofolate ligase</fullName>
        <ecNumber evidence="8">6.3.4.3</ecNumber>
    </recommendedName>
    <alternativeName>
        <fullName evidence="8">Formyltetrahydrofolate synthetase</fullName>
        <shortName evidence="8">FHS</shortName>
        <shortName evidence="8">FTHFS</shortName>
    </alternativeName>
</protein>
<comment type="caution">
    <text evidence="8">Lacks conserved residue(s) required for the propagation of feature annotation.</text>
</comment>
<comment type="similarity">
    <text evidence="7 8">Belongs to the formate--tetrahydrofolate ligase family.</text>
</comment>
<gene>
    <name evidence="8" type="primary">fhs</name>
    <name evidence="9" type="ORF">FYJ29_01245</name>
</gene>
<dbReference type="Gene3D" id="3.40.50.300">
    <property type="entry name" value="P-loop containing nucleotide triphosphate hydrolases"/>
    <property type="match status" value="1"/>
</dbReference>
<keyword evidence="10" id="KW-1185">Reference proteome</keyword>
<dbReference type="Gene3D" id="3.10.410.10">
    <property type="entry name" value="Formyltetrahydrofolate synthetase, domain 3"/>
    <property type="match status" value="1"/>
</dbReference>
<dbReference type="InterPro" id="IPR000559">
    <property type="entry name" value="Formate_THF_ligase"/>
</dbReference>
<evidence type="ECO:0000256" key="6">
    <source>
        <dbReference type="ARBA" id="ARBA00049033"/>
    </source>
</evidence>
<keyword evidence="3 8" id="KW-0436">Ligase</keyword>
<accession>A0A6L5X7Z6</accession>
<evidence type="ECO:0000256" key="5">
    <source>
        <dbReference type="ARBA" id="ARBA00022840"/>
    </source>
</evidence>
<evidence type="ECO:0000256" key="7">
    <source>
        <dbReference type="ARBA" id="ARBA00061363"/>
    </source>
</evidence>
<evidence type="ECO:0000256" key="8">
    <source>
        <dbReference type="HAMAP-Rule" id="MF_01543"/>
    </source>
</evidence>
<keyword evidence="2 8" id="KW-0554">One-carbon metabolism</keyword>
<proteinExistence type="inferred from homology"/>
<dbReference type="EMBL" id="VULT01000002">
    <property type="protein sequence ID" value="MSS16401.1"/>
    <property type="molecule type" value="Genomic_DNA"/>
</dbReference>
<dbReference type="AlphaFoldDB" id="A0A6L5X7Z6"/>
<dbReference type="InterPro" id="IPR020628">
    <property type="entry name" value="Formate_THF_ligase_CS"/>
</dbReference>
<comment type="caution">
    <text evidence="9">The sequence shown here is derived from an EMBL/GenBank/DDBJ whole genome shotgun (WGS) entry which is preliminary data.</text>
</comment>
<dbReference type="HAMAP" id="MF_01543">
    <property type="entry name" value="FTHFS"/>
    <property type="match status" value="1"/>
</dbReference>
<evidence type="ECO:0000256" key="1">
    <source>
        <dbReference type="ARBA" id="ARBA00004777"/>
    </source>
</evidence>
<dbReference type="GO" id="GO:0005524">
    <property type="term" value="F:ATP binding"/>
    <property type="evidence" value="ECO:0007669"/>
    <property type="project" value="UniProtKB-UniRule"/>
</dbReference>
<comment type="catalytic activity">
    <reaction evidence="6 8">
        <text>(6S)-5,6,7,8-tetrahydrofolate + formate + ATP = (6R)-10-formyltetrahydrofolate + ADP + phosphate</text>
        <dbReference type="Rhea" id="RHEA:20221"/>
        <dbReference type="ChEBI" id="CHEBI:15740"/>
        <dbReference type="ChEBI" id="CHEBI:30616"/>
        <dbReference type="ChEBI" id="CHEBI:43474"/>
        <dbReference type="ChEBI" id="CHEBI:57453"/>
        <dbReference type="ChEBI" id="CHEBI:195366"/>
        <dbReference type="ChEBI" id="CHEBI:456216"/>
        <dbReference type="EC" id="6.3.4.3"/>
    </reaction>
</comment>
<dbReference type="EC" id="6.3.4.3" evidence="8"/>
<reference evidence="9 10" key="1">
    <citation type="submission" date="2019-08" db="EMBL/GenBank/DDBJ databases">
        <title>In-depth cultivation of the pig gut microbiome towards novel bacterial diversity and tailored functional studies.</title>
        <authorList>
            <person name="Wylensek D."/>
            <person name="Hitch T.C.A."/>
            <person name="Clavel T."/>
        </authorList>
    </citation>
    <scope>NUCLEOTIDE SEQUENCE [LARGE SCALE GENOMIC DNA]</scope>
    <source>
        <strain evidence="9 10">Oil-RF-744-WCA-WT-10</strain>
    </source>
</reference>
<dbReference type="SUPFAM" id="SSF52540">
    <property type="entry name" value="P-loop containing nucleoside triphosphate hydrolases"/>
    <property type="match status" value="1"/>
</dbReference>
<dbReference type="PROSITE" id="PS00721">
    <property type="entry name" value="FTHFS_1"/>
    <property type="match status" value="1"/>
</dbReference>
<evidence type="ECO:0000256" key="2">
    <source>
        <dbReference type="ARBA" id="ARBA00022563"/>
    </source>
</evidence>
<sequence length="556" mass="59921">MLTDIEIARSVKLRNIADVAGEMGIAPDQLEIYGHYMAKVPVKYIDKGKMSRHHLVLVTAISPTKAGNGKTTVSVGLALGMNRLGKKTIVALREPSLGPCFGMKGGAAGGGYAQVLPMDKINLHFTGDFHAITTANNMISALLDNYIHQHEGEGFRLKQKLWRRVLDINDRSLRQVITGLGGPGNGPISQTGFDITPASEIMAIMCLATSIDDLHRRIENILLGFTYDDKPFTVKDLGVAGSITVLLKDAFDPNLVQTTEGTPAFVHCGPFANIAHGCNSVVATEMALTLGDYVVTEAGFGADLGAEKFYNIKCRKTGLHPDLTVLVVTAQALKMHGGVDYEVIKKPNVEGVRRGLWNLDKHVRNIKRFGQSIVVAFNHYSFDTPEEIAVVRDHCINDLGVGFAVNDAFSQGGEGAASLARAVVDAVEHNPSGPLRLSYEDSDSIEHKIEAIAMGIYGAGKVTCDAPARAMLKRIYSLGLGHYPVCIAKTQYSFSTDAKAYGNTDGYDFQVRDLVIDRGAEMIVVIAGNILRMPGLPKSPQACRIDLVGGEIMGLS</sequence>
<evidence type="ECO:0000313" key="10">
    <source>
        <dbReference type="Proteomes" id="UP000483362"/>
    </source>
</evidence>
<keyword evidence="5 8" id="KW-0067">ATP-binding</keyword>
<dbReference type="Proteomes" id="UP000483362">
    <property type="component" value="Unassembled WGS sequence"/>
</dbReference>
<dbReference type="NCBIfam" id="NF010030">
    <property type="entry name" value="PRK13505.1"/>
    <property type="match status" value="1"/>
</dbReference>
<dbReference type="RefSeq" id="WP_154327027.1">
    <property type="nucleotide sequence ID" value="NZ_CP045696.1"/>
</dbReference>
<name>A0A6L5X7Z6_9BACT</name>
<dbReference type="UniPathway" id="UPA00193"/>